<dbReference type="Pfam" id="PF24864">
    <property type="entry name" value="DUF7730"/>
    <property type="match status" value="2"/>
</dbReference>
<dbReference type="EMBL" id="WIGN01000211">
    <property type="protein sequence ID" value="KAF6804335.1"/>
    <property type="molecule type" value="Genomic_DNA"/>
</dbReference>
<evidence type="ECO:0000256" key="1">
    <source>
        <dbReference type="SAM" id="MobiDB-lite"/>
    </source>
</evidence>
<feature type="domain" description="DUF7730" evidence="2">
    <location>
        <begin position="24"/>
        <end position="76"/>
    </location>
</feature>
<dbReference type="Proteomes" id="UP000652219">
    <property type="component" value="Unassembled WGS sequence"/>
</dbReference>
<evidence type="ECO:0000313" key="3">
    <source>
        <dbReference type="EMBL" id="KAF6804335.1"/>
    </source>
</evidence>
<keyword evidence="4" id="KW-1185">Reference proteome</keyword>
<feature type="region of interest" description="Disordered" evidence="1">
    <location>
        <begin position="1"/>
        <end position="29"/>
    </location>
</feature>
<organism evidence="3 4">
    <name type="scientific">Colletotrichum sojae</name>
    <dbReference type="NCBI Taxonomy" id="2175907"/>
    <lineage>
        <taxon>Eukaryota</taxon>
        <taxon>Fungi</taxon>
        <taxon>Dikarya</taxon>
        <taxon>Ascomycota</taxon>
        <taxon>Pezizomycotina</taxon>
        <taxon>Sordariomycetes</taxon>
        <taxon>Hypocreomycetidae</taxon>
        <taxon>Glomerellales</taxon>
        <taxon>Glomerellaceae</taxon>
        <taxon>Colletotrichum</taxon>
        <taxon>Colletotrichum orchidearum species complex</taxon>
    </lineage>
</organism>
<feature type="compositionally biased region" description="Basic and acidic residues" evidence="1">
    <location>
        <begin position="1"/>
        <end position="10"/>
    </location>
</feature>
<comment type="caution">
    <text evidence="3">The sequence shown here is derived from an EMBL/GenBank/DDBJ whole genome shotgun (WGS) entry which is preliminary data.</text>
</comment>
<reference evidence="3 4" key="1">
    <citation type="journal article" date="2020" name="Phytopathology">
        <title>Genome Sequence Resources of Colletotrichum truncatum, C. plurivorum, C. musicola, and C. sojae: Four Species Pathogenic to Soybean (Glycine max).</title>
        <authorList>
            <person name="Rogerio F."/>
            <person name="Boufleur T.R."/>
            <person name="Ciampi-Guillardi M."/>
            <person name="Sukno S.A."/>
            <person name="Thon M.R."/>
            <person name="Massola Junior N.S."/>
            <person name="Baroncelli R."/>
        </authorList>
    </citation>
    <scope>NUCLEOTIDE SEQUENCE [LARGE SCALE GENOMIC DNA]</scope>
    <source>
        <strain evidence="3 4">LFN0009</strain>
    </source>
</reference>
<dbReference type="InterPro" id="IPR056632">
    <property type="entry name" value="DUF7730"/>
</dbReference>
<proteinExistence type="predicted"/>
<sequence length="370" mass="42556">MSDGLSDKADPLGSSTEPRQTHPHPQPQSAFFSALPLEIRRDIYRHLWHAAGPTQHVYKAGQSVLAPLSHCRCVADPDAEDIREAELTRVVADIPAADQPASEEDAAAAAAQRDDINEWRLRTSSPWCHHWACEEEPPVLRPVEDWAAEDYEHKSENSKQKKKRKPLLVKEFSPFLAVLLTCRRMYQESVDSVYDDTTFSFIGADPLSRFLSTTAPDSLARITAVHLVWAAPIASYMDPDVDEAVAARLAWTKTWAEAATKLPRIRELRIWMYPQYARYPMPHEEWFRPLHLFRRVPVFDATLRWFSHPATPDTGPIDFLEEAPFMYDRVPPLEENPLHAHWRRLIGLFLDEPDAMPPRRQRKRRYVGRS</sequence>
<dbReference type="PANTHER" id="PTHR38790">
    <property type="entry name" value="2EXR DOMAIN-CONTAINING PROTEIN-RELATED"/>
    <property type="match status" value="1"/>
</dbReference>
<dbReference type="AlphaFoldDB" id="A0A8H6MQD5"/>
<name>A0A8H6MQD5_9PEZI</name>
<evidence type="ECO:0000259" key="2">
    <source>
        <dbReference type="Pfam" id="PF24864"/>
    </source>
</evidence>
<gene>
    <name evidence="3" type="ORF">CSOJ01_10253</name>
</gene>
<evidence type="ECO:0000313" key="4">
    <source>
        <dbReference type="Proteomes" id="UP000652219"/>
    </source>
</evidence>
<feature type="domain" description="DUF7730" evidence="2">
    <location>
        <begin position="164"/>
        <end position="273"/>
    </location>
</feature>
<protein>
    <recommendedName>
        <fullName evidence="2">DUF7730 domain-containing protein</fullName>
    </recommendedName>
</protein>
<accession>A0A8H6MQD5</accession>